<evidence type="ECO:0000256" key="1">
    <source>
        <dbReference type="SAM" id="Coils"/>
    </source>
</evidence>
<dbReference type="NCBIfam" id="TIGR01730">
    <property type="entry name" value="RND_mfp"/>
    <property type="match status" value="1"/>
</dbReference>
<dbReference type="InterPro" id="IPR058625">
    <property type="entry name" value="MdtA-like_BSH"/>
</dbReference>
<dbReference type="Pfam" id="PF25989">
    <property type="entry name" value="YknX_C"/>
    <property type="match status" value="1"/>
</dbReference>
<dbReference type="EMBL" id="CAADIK010000015">
    <property type="protein sequence ID" value="VFR67049.1"/>
    <property type="molecule type" value="Genomic_DNA"/>
</dbReference>
<dbReference type="GO" id="GO:0046677">
    <property type="term" value="P:response to antibiotic"/>
    <property type="evidence" value="ECO:0007669"/>
    <property type="project" value="TreeGrafter"/>
</dbReference>
<feature type="domain" description="Multidrug resistance protein MdtA-like beta-barrel" evidence="4">
    <location>
        <begin position="172"/>
        <end position="258"/>
    </location>
</feature>
<evidence type="ECO:0000259" key="3">
    <source>
        <dbReference type="Pfam" id="PF25917"/>
    </source>
</evidence>
<dbReference type="AlphaFoldDB" id="A0A484VF66"/>
<dbReference type="Gene3D" id="2.40.420.20">
    <property type="match status" value="1"/>
</dbReference>
<accession>A0A484VF66</accession>
<dbReference type="Gene3D" id="1.10.287.470">
    <property type="entry name" value="Helix hairpin bin"/>
    <property type="match status" value="1"/>
</dbReference>
<dbReference type="InterPro" id="IPR058624">
    <property type="entry name" value="MdtA-like_HH"/>
</dbReference>
<dbReference type="Pfam" id="PF25917">
    <property type="entry name" value="BSH_RND"/>
    <property type="match status" value="1"/>
</dbReference>
<dbReference type="InterPro" id="IPR058637">
    <property type="entry name" value="YknX-like_C"/>
</dbReference>
<evidence type="ECO:0000313" key="8">
    <source>
        <dbReference type="EMBL" id="VFR98099.1"/>
    </source>
</evidence>
<name>A0A484VF66_9ZZZZ</name>
<dbReference type="GO" id="GO:0022857">
    <property type="term" value="F:transmembrane transporter activity"/>
    <property type="evidence" value="ECO:0007669"/>
    <property type="project" value="InterPro"/>
</dbReference>
<dbReference type="Gene3D" id="2.40.30.170">
    <property type="match status" value="1"/>
</dbReference>
<protein>
    <submittedName>
        <fullName evidence="8">RND efflux system, membrane fusion protein CmeA</fullName>
    </submittedName>
</protein>
<dbReference type="GO" id="GO:0030313">
    <property type="term" value="C:cell envelope"/>
    <property type="evidence" value="ECO:0007669"/>
    <property type="project" value="UniProtKB-SubCell"/>
</dbReference>
<evidence type="ECO:0000313" key="7">
    <source>
        <dbReference type="EMBL" id="VFR67049.1"/>
    </source>
</evidence>
<dbReference type="Pfam" id="PF25876">
    <property type="entry name" value="HH_MFP_RND"/>
    <property type="match status" value="1"/>
</dbReference>
<feature type="domain" description="Multidrug resistance protein MdtA-like alpha-helical hairpin" evidence="2">
    <location>
        <begin position="64"/>
        <end position="133"/>
    </location>
</feature>
<dbReference type="GO" id="GO:0005886">
    <property type="term" value="C:plasma membrane"/>
    <property type="evidence" value="ECO:0007669"/>
    <property type="project" value="TreeGrafter"/>
</dbReference>
<dbReference type="EMBL" id="CAADIZ010000083">
    <property type="protein sequence ID" value="VFS38186.1"/>
    <property type="molecule type" value="Genomic_DNA"/>
</dbReference>
<reference evidence="8" key="1">
    <citation type="submission" date="2019-03" db="EMBL/GenBank/DDBJ databases">
        <authorList>
            <person name="Danneels B."/>
        </authorList>
    </citation>
    <scope>NUCLEOTIDE SEQUENCE</scope>
</reference>
<feature type="domain" description="Multidrug resistance protein MdtA-like barrel-sandwich hybrid" evidence="3">
    <location>
        <begin position="23"/>
        <end position="165"/>
    </location>
</feature>
<dbReference type="SUPFAM" id="SSF111369">
    <property type="entry name" value="HlyD-like secretion proteins"/>
    <property type="match status" value="1"/>
</dbReference>
<organism evidence="8">
    <name type="scientific">plant metagenome</name>
    <dbReference type="NCBI Taxonomy" id="1297885"/>
    <lineage>
        <taxon>unclassified sequences</taxon>
        <taxon>metagenomes</taxon>
        <taxon>organismal metagenomes</taxon>
    </lineage>
</organism>
<dbReference type="InterPro" id="IPR006143">
    <property type="entry name" value="RND_pump_MFP"/>
</dbReference>
<dbReference type="InterPro" id="IPR058626">
    <property type="entry name" value="MdtA-like_b-barrel"/>
</dbReference>
<evidence type="ECO:0000313" key="6">
    <source>
        <dbReference type="EMBL" id="VFR54324.1"/>
    </source>
</evidence>
<evidence type="ECO:0000259" key="5">
    <source>
        <dbReference type="Pfam" id="PF25989"/>
    </source>
</evidence>
<evidence type="ECO:0000259" key="2">
    <source>
        <dbReference type="Pfam" id="PF25876"/>
    </source>
</evidence>
<dbReference type="Pfam" id="PF25944">
    <property type="entry name" value="Beta-barrel_RND"/>
    <property type="match status" value="1"/>
</dbReference>
<proteinExistence type="predicted"/>
<evidence type="ECO:0000313" key="9">
    <source>
        <dbReference type="EMBL" id="VFS38186.1"/>
    </source>
</evidence>
<dbReference type="EMBL" id="CAADIP010000057">
    <property type="protein sequence ID" value="VFR98099.1"/>
    <property type="molecule type" value="Genomic_DNA"/>
</dbReference>
<gene>
    <name evidence="6" type="ORF">BRI6_4565</name>
    <name evidence="7" type="ORF">BRI9_0387</name>
    <name evidence="8" type="ORF">IVO3_0388</name>
    <name evidence="9" type="ORF">RAN7_4640</name>
</gene>
<evidence type="ECO:0000259" key="4">
    <source>
        <dbReference type="Pfam" id="PF25944"/>
    </source>
</evidence>
<dbReference type="PANTHER" id="PTHR30158:SF26">
    <property type="entry name" value="RESISTANCE-NODULATION-CELL DIVISION (RND) MULTIDRUG EFFLUX MEMBRANE FUSION PROTEIN MEXE"/>
    <property type="match status" value="1"/>
</dbReference>
<dbReference type="EMBL" id="CAADII010000025">
    <property type="protein sequence ID" value="VFR54324.1"/>
    <property type="molecule type" value="Genomic_DNA"/>
</dbReference>
<keyword evidence="1" id="KW-0175">Coiled coil</keyword>
<feature type="domain" description="YknX-like C-terminal permuted SH3-like" evidence="5">
    <location>
        <begin position="269"/>
        <end position="334"/>
    </location>
</feature>
<dbReference type="PANTHER" id="PTHR30158">
    <property type="entry name" value="ACRA/E-RELATED COMPONENT OF DRUG EFFLUX TRANSPORTER"/>
    <property type="match status" value="1"/>
</dbReference>
<dbReference type="Gene3D" id="2.40.50.100">
    <property type="match status" value="1"/>
</dbReference>
<feature type="coiled-coil region" evidence="1">
    <location>
        <begin position="57"/>
        <end position="84"/>
    </location>
</feature>
<sequence length="352" mass="38606">MTQIAPKQISQWDEYNGRIEATEVVELRPRVSGYVERVAFHEGQEVKKGDVLFTIDVRSYRAELSRAEAQLARARSVAQQSRSEAVRAKALVERQAISTEAWEQRRTADESAQADVQAAQAAVETAKLNLEWTQVRAPINGRADRALVTAGNLVAAGDAASVLTTLVSQDKVYVYFEADENAFLRYARMAREGQRPNERDGKLPVRIGLADESGFPHAGTVDFLSNQVDRASGTIRVRAVLDNKERIFTPGLYARVRLLGSGQFDALLVDDKAILTDQTRKYVYIVDENGTAQRRDVRLGGTSQGLRVIEDGLKEGDRVIVNGVQKIFMPGMPVEAQAVAAAAPAAPQGAKN</sequence>